<dbReference type="PANTHER" id="PTHR33698">
    <property type="entry name" value="NUCLEAR TRANSPORT FACTOR 2 (NTF2)-LIKE PROTEIN"/>
    <property type="match status" value="1"/>
</dbReference>
<feature type="domain" description="SnoaL-like" evidence="2">
    <location>
        <begin position="81"/>
        <end position="150"/>
    </location>
</feature>
<organism evidence="3">
    <name type="scientific">Sesamum latifolium</name>
    <dbReference type="NCBI Taxonomy" id="2727402"/>
    <lineage>
        <taxon>Eukaryota</taxon>
        <taxon>Viridiplantae</taxon>
        <taxon>Streptophyta</taxon>
        <taxon>Embryophyta</taxon>
        <taxon>Tracheophyta</taxon>
        <taxon>Spermatophyta</taxon>
        <taxon>Magnoliopsida</taxon>
        <taxon>eudicotyledons</taxon>
        <taxon>Gunneridae</taxon>
        <taxon>Pentapetalae</taxon>
        <taxon>asterids</taxon>
        <taxon>lamiids</taxon>
        <taxon>Lamiales</taxon>
        <taxon>Pedaliaceae</taxon>
        <taxon>Sesamum</taxon>
    </lineage>
</organism>
<dbReference type="EMBL" id="JACGWN010000006">
    <property type="protein sequence ID" value="KAL0447896.1"/>
    <property type="molecule type" value="Genomic_DNA"/>
</dbReference>
<keyword evidence="1" id="KW-1133">Transmembrane helix</keyword>
<evidence type="ECO:0000313" key="3">
    <source>
        <dbReference type="EMBL" id="KAL0447896.1"/>
    </source>
</evidence>
<dbReference type="InterPro" id="IPR037401">
    <property type="entry name" value="SnoaL-like"/>
</dbReference>
<reference evidence="3" key="2">
    <citation type="journal article" date="2024" name="Plant">
        <title>Genomic evolution and insights into agronomic trait innovations of Sesamum species.</title>
        <authorList>
            <person name="Miao H."/>
            <person name="Wang L."/>
            <person name="Qu L."/>
            <person name="Liu H."/>
            <person name="Sun Y."/>
            <person name="Le M."/>
            <person name="Wang Q."/>
            <person name="Wei S."/>
            <person name="Zheng Y."/>
            <person name="Lin W."/>
            <person name="Duan Y."/>
            <person name="Cao H."/>
            <person name="Xiong S."/>
            <person name="Wang X."/>
            <person name="Wei L."/>
            <person name="Li C."/>
            <person name="Ma Q."/>
            <person name="Ju M."/>
            <person name="Zhao R."/>
            <person name="Li G."/>
            <person name="Mu C."/>
            <person name="Tian Q."/>
            <person name="Mei H."/>
            <person name="Zhang T."/>
            <person name="Gao T."/>
            <person name="Zhang H."/>
        </authorList>
    </citation>
    <scope>NUCLEOTIDE SEQUENCE</scope>
    <source>
        <strain evidence="3">KEN1</strain>
    </source>
</reference>
<evidence type="ECO:0000256" key="1">
    <source>
        <dbReference type="SAM" id="Phobius"/>
    </source>
</evidence>
<proteinExistence type="predicted"/>
<reference evidence="3" key="1">
    <citation type="submission" date="2020-06" db="EMBL/GenBank/DDBJ databases">
        <authorList>
            <person name="Li T."/>
            <person name="Hu X."/>
            <person name="Zhang T."/>
            <person name="Song X."/>
            <person name="Zhang H."/>
            <person name="Dai N."/>
            <person name="Sheng W."/>
            <person name="Hou X."/>
            <person name="Wei L."/>
        </authorList>
    </citation>
    <scope>NUCLEOTIDE SEQUENCE</scope>
    <source>
        <strain evidence="3">KEN1</strain>
        <tissue evidence="3">Leaf</tissue>
    </source>
</reference>
<dbReference type="AlphaFoldDB" id="A0AAW2X701"/>
<feature type="transmembrane region" description="Helical" evidence="1">
    <location>
        <begin position="257"/>
        <end position="280"/>
    </location>
</feature>
<dbReference type="Gene3D" id="3.10.450.50">
    <property type="match status" value="1"/>
</dbReference>
<keyword evidence="1" id="KW-0472">Membrane</keyword>
<evidence type="ECO:0000259" key="2">
    <source>
        <dbReference type="Pfam" id="PF12680"/>
    </source>
</evidence>
<dbReference type="InterPro" id="IPR032710">
    <property type="entry name" value="NTF2-like_dom_sf"/>
</dbReference>
<accession>A0AAW2X701</accession>
<comment type="caution">
    <text evidence="3">The sequence shown here is derived from an EMBL/GenBank/DDBJ whole genome shotgun (WGS) entry which is preliminary data.</text>
</comment>
<sequence length="286" mass="32133">MAAAMRFSSSIIGQSMAAKHSLHALSLNRSHELRQAEIKMASQLPYTKMAIKIKPLKLFMAVPNDSITNESTLSPAETIMQFYSAINEKNLKQLDKLITEDCFFEDLSFPKPFQGKKEVLRFLEQLTISMGQNMQFNVEHIYVKGRTIQLSQLALGTTSIPIADWNKIQVPFTKGCSNYSLSVDGDKLVIRKAQVLIESPIKLGIVALTIFKIVSALFDAFPMATEWFLKSPGIVFQLLLKAYSIAVEPIIGPFLAWYINLLNFAACILSITLKILYYLAKILNMQ</sequence>
<protein>
    <recommendedName>
        <fullName evidence="2">SnoaL-like domain-containing protein</fullName>
    </recommendedName>
</protein>
<dbReference type="Pfam" id="PF12680">
    <property type="entry name" value="SnoaL_2"/>
    <property type="match status" value="1"/>
</dbReference>
<dbReference type="SUPFAM" id="SSF54427">
    <property type="entry name" value="NTF2-like"/>
    <property type="match status" value="1"/>
</dbReference>
<name>A0AAW2X701_9LAMI</name>
<dbReference type="PANTHER" id="PTHR33698:SF1">
    <property type="entry name" value="NUCLEAR TRANSPORT FACTOR 2 (NTF2) FAMILY PROTEIN"/>
    <property type="match status" value="1"/>
</dbReference>
<gene>
    <name evidence="3" type="ORF">Slati_1917500</name>
</gene>
<keyword evidence="1" id="KW-0812">Transmembrane</keyword>